<feature type="transmembrane region" description="Helical" evidence="2">
    <location>
        <begin position="91"/>
        <end position="110"/>
    </location>
</feature>
<dbReference type="Proteomes" id="UP000696485">
    <property type="component" value="Unassembled WGS sequence"/>
</dbReference>
<organism evidence="3 4">
    <name type="scientific">Podila minutissima</name>
    <dbReference type="NCBI Taxonomy" id="64525"/>
    <lineage>
        <taxon>Eukaryota</taxon>
        <taxon>Fungi</taxon>
        <taxon>Fungi incertae sedis</taxon>
        <taxon>Mucoromycota</taxon>
        <taxon>Mortierellomycotina</taxon>
        <taxon>Mortierellomycetes</taxon>
        <taxon>Mortierellales</taxon>
        <taxon>Mortierellaceae</taxon>
        <taxon>Podila</taxon>
    </lineage>
</organism>
<accession>A0A9P5SQI8</accession>
<dbReference type="AlphaFoldDB" id="A0A9P5SQI8"/>
<reference evidence="3" key="1">
    <citation type="journal article" date="2020" name="Fungal Divers.">
        <title>Resolving the Mortierellaceae phylogeny through synthesis of multi-gene phylogenetics and phylogenomics.</title>
        <authorList>
            <person name="Vandepol N."/>
            <person name="Liber J."/>
            <person name="Desiro A."/>
            <person name="Na H."/>
            <person name="Kennedy M."/>
            <person name="Barry K."/>
            <person name="Grigoriev I.V."/>
            <person name="Miller A.N."/>
            <person name="O'Donnell K."/>
            <person name="Stajich J.E."/>
            <person name="Bonito G."/>
        </authorList>
    </citation>
    <scope>NUCLEOTIDE SEQUENCE</scope>
    <source>
        <strain evidence="3">NVP1</strain>
    </source>
</reference>
<keyword evidence="2" id="KW-1133">Transmembrane helix</keyword>
<feature type="transmembrane region" description="Helical" evidence="2">
    <location>
        <begin position="57"/>
        <end position="79"/>
    </location>
</feature>
<name>A0A9P5SQI8_9FUNG</name>
<evidence type="ECO:0000256" key="1">
    <source>
        <dbReference type="SAM" id="MobiDB-lite"/>
    </source>
</evidence>
<proteinExistence type="predicted"/>
<feature type="region of interest" description="Disordered" evidence="1">
    <location>
        <begin position="191"/>
        <end position="233"/>
    </location>
</feature>
<evidence type="ECO:0000313" key="3">
    <source>
        <dbReference type="EMBL" id="KAF9335293.1"/>
    </source>
</evidence>
<feature type="compositionally biased region" description="Basic and acidic residues" evidence="1">
    <location>
        <begin position="214"/>
        <end position="233"/>
    </location>
</feature>
<feature type="transmembrane region" description="Helical" evidence="2">
    <location>
        <begin position="33"/>
        <end position="51"/>
    </location>
</feature>
<keyword evidence="4" id="KW-1185">Reference proteome</keyword>
<protein>
    <submittedName>
        <fullName evidence="3">Uncharacterized protein</fullName>
    </submittedName>
</protein>
<evidence type="ECO:0000256" key="2">
    <source>
        <dbReference type="SAM" id="Phobius"/>
    </source>
</evidence>
<comment type="caution">
    <text evidence="3">The sequence shown here is derived from an EMBL/GenBank/DDBJ whole genome shotgun (WGS) entry which is preliminary data.</text>
</comment>
<gene>
    <name evidence="3" type="ORF">BG006_000433</name>
</gene>
<sequence length="233" mass="26228">MNSETADAYMQRSKQIFAMRFNSGSTPQTLRKIIAFLAFVCLVMDIVLVATKPTTALGHSFGIFLPDLLAITMFSKYVRNGLGRYPPKTRAILFTLLLLAGLMWPVISFVNAGTAYTEISQFWAAYELSRYDIFFCTAELNDHITSNVSTFIHVMRSRDFLCLFYLCLTAIELARSLRLFRTTTTVDIERAGDAKAGPGAADDEDDIEMAPSDQKMDEDKDFKNEYEAEDIGK</sequence>
<dbReference type="EMBL" id="JAAAUY010000107">
    <property type="protein sequence ID" value="KAF9335293.1"/>
    <property type="molecule type" value="Genomic_DNA"/>
</dbReference>
<keyword evidence="2" id="KW-0812">Transmembrane</keyword>
<evidence type="ECO:0000313" key="4">
    <source>
        <dbReference type="Proteomes" id="UP000696485"/>
    </source>
</evidence>
<keyword evidence="2" id="KW-0472">Membrane</keyword>